<accession>A0A0A0BJ67</accession>
<dbReference type="Proteomes" id="UP000029839">
    <property type="component" value="Unassembled WGS sequence"/>
</dbReference>
<dbReference type="InterPro" id="IPR024344">
    <property type="entry name" value="MDMPI_metal-binding"/>
</dbReference>
<feature type="domain" description="Mycothiol-dependent maleylpyruvate isomerase metal-binding" evidence="1">
    <location>
        <begin position="13"/>
        <end position="137"/>
    </location>
</feature>
<gene>
    <name evidence="2" type="ORF">N868_08345</name>
</gene>
<organism evidence="2 3">
    <name type="scientific">Cellulomonas carbonis T26</name>
    <dbReference type="NCBI Taxonomy" id="947969"/>
    <lineage>
        <taxon>Bacteria</taxon>
        <taxon>Bacillati</taxon>
        <taxon>Actinomycetota</taxon>
        <taxon>Actinomycetes</taxon>
        <taxon>Micrococcales</taxon>
        <taxon>Cellulomonadaceae</taxon>
        <taxon>Cellulomonas</taxon>
    </lineage>
</organism>
<dbReference type="EMBL" id="AXCY01000201">
    <property type="protein sequence ID" value="KGM08553.1"/>
    <property type="molecule type" value="Genomic_DNA"/>
</dbReference>
<protein>
    <recommendedName>
        <fullName evidence="1">Mycothiol-dependent maleylpyruvate isomerase metal-binding domain-containing protein</fullName>
    </recommendedName>
</protein>
<dbReference type="PANTHER" id="PTHR40758">
    <property type="entry name" value="CONSERVED PROTEIN"/>
    <property type="match status" value="1"/>
</dbReference>
<name>A0A0A0BJ67_9CELL</name>
<keyword evidence="3" id="KW-1185">Reference proteome</keyword>
<dbReference type="NCBIfam" id="TIGR03083">
    <property type="entry name" value="maleylpyruvate isomerase family mycothiol-dependent enzyme"/>
    <property type="match status" value="1"/>
</dbReference>
<sequence>MIEPTHARRLVAGSWQRFAGLLDAGGADLSAPTRLPGWSVGDLVAHTAWGTSMEAEALELAVRRSPGRAAGTPPDPADLRGSWEAGRARLVAALDELAALDAADLPAALPMPYGDVPLTLALHTFVMEAAVHTSDLAHALGQPGGLDDGAVPSTAEFLTSFWDVLAAGATEHAPAGSTLRLRGTSVDVARTYDGGAWAVAPPGSTADVMVTGDDGTVLLFALGRVPLDALDVAGDRQLAARFKQLVPGP</sequence>
<dbReference type="Gene3D" id="1.20.120.450">
    <property type="entry name" value="dinb family like domain"/>
    <property type="match status" value="1"/>
</dbReference>
<evidence type="ECO:0000259" key="1">
    <source>
        <dbReference type="Pfam" id="PF11716"/>
    </source>
</evidence>
<proteinExistence type="predicted"/>
<dbReference type="AlphaFoldDB" id="A0A0A0BJ67"/>
<dbReference type="InterPro" id="IPR034660">
    <property type="entry name" value="DinB/YfiT-like"/>
</dbReference>
<evidence type="ECO:0000313" key="3">
    <source>
        <dbReference type="Proteomes" id="UP000029839"/>
    </source>
</evidence>
<reference evidence="2 3" key="2">
    <citation type="journal article" date="2015" name="Stand. Genomic Sci.">
        <title>Draft genome sequence of Cellulomonas carbonis T26(T) and comparative analysis of six Cellulomonas genomes.</title>
        <authorList>
            <person name="Zhuang W."/>
            <person name="Zhang S."/>
            <person name="Xia X."/>
            <person name="Wang G."/>
        </authorList>
    </citation>
    <scope>NUCLEOTIDE SEQUENCE [LARGE SCALE GENOMIC DNA]</scope>
    <source>
        <strain evidence="2 3">T26</strain>
    </source>
</reference>
<reference evidence="2 3" key="1">
    <citation type="submission" date="2013-08" db="EMBL/GenBank/DDBJ databases">
        <title>Genome sequencing of Cellulomonas carbonis T26.</title>
        <authorList>
            <person name="Chen F."/>
            <person name="Li Y."/>
            <person name="Wang G."/>
        </authorList>
    </citation>
    <scope>NUCLEOTIDE SEQUENCE [LARGE SCALE GENOMIC DNA]</scope>
    <source>
        <strain evidence="2 3">T26</strain>
    </source>
</reference>
<dbReference type="GO" id="GO:0046872">
    <property type="term" value="F:metal ion binding"/>
    <property type="evidence" value="ECO:0007669"/>
    <property type="project" value="InterPro"/>
</dbReference>
<dbReference type="RefSeq" id="WP_043610458.1">
    <property type="nucleotide sequence ID" value="NZ_AXCY01000201.1"/>
</dbReference>
<dbReference type="GO" id="GO:0005886">
    <property type="term" value="C:plasma membrane"/>
    <property type="evidence" value="ECO:0007669"/>
    <property type="project" value="TreeGrafter"/>
</dbReference>
<dbReference type="InterPro" id="IPR017517">
    <property type="entry name" value="Maleyloyr_isom"/>
</dbReference>
<dbReference type="PANTHER" id="PTHR40758:SF1">
    <property type="entry name" value="CONSERVED PROTEIN"/>
    <property type="match status" value="1"/>
</dbReference>
<comment type="caution">
    <text evidence="2">The sequence shown here is derived from an EMBL/GenBank/DDBJ whole genome shotgun (WGS) entry which is preliminary data.</text>
</comment>
<evidence type="ECO:0000313" key="2">
    <source>
        <dbReference type="EMBL" id="KGM08553.1"/>
    </source>
</evidence>
<dbReference type="Pfam" id="PF11716">
    <property type="entry name" value="MDMPI_N"/>
    <property type="match status" value="1"/>
</dbReference>
<dbReference type="SUPFAM" id="SSF109854">
    <property type="entry name" value="DinB/YfiT-like putative metalloenzymes"/>
    <property type="match status" value="1"/>
</dbReference>
<dbReference type="OrthoDB" id="154293at2"/>